<dbReference type="SUPFAM" id="SSF52540">
    <property type="entry name" value="P-loop containing nucleoside triphosphate hydrolases"/>
    <property type="match status" value="1"/>
</dbReference>
<dbReference type="InterPro" id="IPR027417">
    <property type="entry name" value="P-loop_NTPase"/>
</dbReference>
<reference evidence="3" key="1">
    <citation type="journal article" date="2019" name="Int. J. Syst. Evol. Microbiol.">
        <title>The Global Catalogue of Microorganisms (GCM) 10K type strain sequencing project: providing services to taxonomists for standard genome sequencing and annotation.</title>
        <authorList>
            <consortium name="The Broad Institute Genomics Platform"/>
            <consortium name="The Broad Institute Genome Sequencing Center for Infectious Disease"/>
            <person name="Wu L."/>
            <person name="Ma J."/>
        </authorList>
    </citation>
    <scope>NUCLEOTIDE SEQUENCE [LARGE SCALE GENOMIC DNA]</scope>
    <source>
        <strain evidence="3">JCM 11444</strain>
    </source>
</reference>
<keyword evidence="3" id="KW-1185">Reference proteome</keyword>
<name>A0ABP3ZVC4_9ACTN</name>
<sequence length="969" mass="104238">MASVSARAAEVLRPDNGRFGSGSVIAPGLVITARHVVADSSGTLPEGCQVLVRLLRHGGGRAVPVAVVWDGGRELDVVLLRGEPDLLGRQLEPLRWGELTCEAPTDRPECRAVGFPRAMKRGDLRDCREVIGQVSAISGLRAAKYELDVTNATAQEASGWSGLSGAGLFCHDLLIGIVNAVPDGWGARVLWATPARRLLASDGFVQAVTAAVGAAPWLESADQGLLFEHPPRPRLSPSYLLSPRAEVVPFSGMHYEIDQLLAWCVSGQPADVAVVTGPGGVGKTRLAAELMRRLAHRGTQSWTTGFLVDSRAHEPSSPYRMLTANTRPLLLAIDYAETRIGQVEQVLDALGNARHTERVRVLLLARSIRGWWTSLSVERQHTEVMGDGVTVHLSPTAAWHNLLPDQAIQDAADAFRSRIDVLRHGVPTAADDDPAVTAARPRKTIERQETTAHDIVSAHMTALAAVLADNDRQYPQAGRPVDVLIGHEHRYWSRSVRAAGLEATFKSRPELLRQLVASQRIVGATSRREALAAVAAAFEAHNRDIDEPQPLAPDTRTRIERMLADLYPSTGGVRWGAMSPDTLAAELIAQADEESDHELVAHLLPNDKLSPEQRRHGLTILARASATQHTLVASTARAFLRAPQTLLPDAISTAEALTQNDALVWLNGIRSMLTAQSQTRSLTTEIQQLDAAVERIQLTPEAPPPPELPAPAEANSSAETGPEEFHSIIGEPHNISTLRRFDQALRTLAHNAIRAGTPLPDLVTALITTAGDMELRLAASAAPIAPFQGTESALWQCPGRTTALLTATEAAGVPSPYPALVPFGHAPQGGSMLVNLEAMRLIYLQSPAGHSSSTIHNLARDLAHSPFADELHLHLVQVDLPARDQNITAKIHQHRSLHSALVQANQNHTSSRSRAPQIVLSKEPPSHRAGALLSQIVDAPISNTPFVITAAASPEIGPMVPWTLSITTQ</sequence>
<dbReference type="Proteomes" id="UP001500418">
    <property type="component" value="Unassembled WGS sequence"/>
</dbReference>
<dbReference type="InterPro" id="IPR009003">
    <property type="entry name" value="Peptidase_S1_PA"/>
</dbReference>
<dbReference type="Gene3D" id="3.40.50.300">
    <property type="entry name" value="P-loop containing nucleotide triphosphate hydrolases"/>
    <property type="match status" value="1"/>
</dbReference>
<organism evidence="2 3">
    <name type="scientific">Streptomyces rhizosphaericus</name>
    <dbReference type="NCBI Taxonomy" id="114699"/>
    <lineage>
        <taxon>Bacteria</taxon>
        <taxon>Bacillati</taxon>
        <taxon>Actinomycetota</taxon>
        <taxon>Actinomycetes</taxon>
        <taxon>Kitasatosporales</taxon>
        <taxon>Streptomycetaceae</taxon>
        <taxon>Streptomyces</taxon>
        <taxon>Streptomyces violaceusniger group</taxon>
    </lineage>
</organism>
<comment type="caution">
    <text evidence="2">The sequence shown here is derived from an EMBL/GenBank/DDBJ whole genome shotgun (WGS) entry which is preliminary data.</text>
</comment>
<dbReference type="Gene3D" id="2.40.10.120">
    <property type="match status" value="1"/>
</dbReference>
<accession>A0ABP3ZVC4</accession>
<evidence type="ECO:0008006" key="4">
    <source>
        <dbReference type="Google" id="ProtNLM"/>
    </source>
</evidence>
<feature type="region of interest" description="Disordered" evidence="1">
    <location>
        <begin position="699"/>
        <end position="729"/>
    </location>
</feature>
<protein>
    <recommendedName>
        <fullName evidence="4">Orc1-like AAA ATPase domain-containing protein</fullName>
    </recommendedName>
</protein>
<proteinExistence type="predicted"/>
<evidence type="ECO:0000313" key="3">
    <source>
        <dbReference type="Proteomes" id="UP001500418"/>
    </source>
</evidence>
<gene>
    <name evidence="2" type="ORF">GCM10009575_028300</name>
</gene>
<dbReference type="Pfam" id="PF13365">
    <property type="entry name" value="Trypsin_2"/>
    <property type="match status" value="1"/>
</dbReference>
<dbReference type="SUPFAM" id="SSF50494">
    <property type="entry name" value="Trypsin-like serine proteases"/>
    <property type="match status" value="1"/>
</dbReference>
<evidence type="ECO:0000313" key="2">
    <source>
        <dbReference type="EMBL" id="GAA0927685.1"/>
    </source>
</evidence>
<dbReference type="EMBL" id="BAAAID010000014">
    <property type="protein sequence ID" value="GAA0927685.1"/>
    <property type="molecule type" value="Genomic_DNA"/>
</dbReference>
<evidence type="ECO:0000256" key="1">
    <source>
        <dbReference type="SAM" id="MobiDB-lite"/>
    </source>
</evidence>